<evidence type="ECO:0000313" key="2">
    <source>
        <dbReference type="Proteomes" id="UP000464735"/>
    </source>
</evidence>
<dbReference type="RefSeq" id="WP_164028378.1">
    <property type="nucleotide sequence ID" value="NZ_CP046369.1"/>
</dbReference>
<reference evidence="1 2" key="1">
    <citation type="submission" date="2019-11" db="EMBL/GenBank/DDBJ databases">
        <title>Whole genome sequencing and comparative genomics analyses of five strains of Spiroplasma citri.</title>
        <authorList>
            <person name="Yokomi R."/>
            <person name="Chen J."/>
            <person name="Rattner R."/>
            <person name="Vidalakis G."/>
        </authorList>
    </citation>
    <scope>NUCLEOTIDE SEQUENCE [LARGE SCALE GENOMIC DNA]</scope>
    <source>
        <strain evidence="1 2">BR12</strain>
        <plasmid evidence="2">pscpbr12-1</plasmid>
    </source>
</reference>
<dbReference type="NCBIfam" id="NF038029">
    <property type="entry name" value="LP_plasma"/>
    <property type="match status" value="1"/>
</dbReference>
<gene>
    <name evidence="1" type="ORF">GL298_10580</name>
</gene>
<protein>
    <recommendedName>
        <fullName evidence="3">Lipoprotein</fullName>
    </recommendedName>
</protein>
<dbReference type="EMBL" id="CP046369">
    <property type="protein sequence ID" value="QIA69865.1"/>
    <property type="molecule type" value="Genomic_DNA"/>
</dbReference>
<dbReference type="AlphaFoldDB" id="A0AAJ4EL11"/>
<organism evidence="1 2">
    <name type="scientific">Spiroplasma citri</name>
    <dbReference type="NCBI Taxonomy" id="2133"/>
    <lineage>
        <taxon>Bacteria</taxon>
        <taxon>Bacillati</taxon>
        <taxon>Mycoplasmatota</taxon>
        <taxon>Mollicutes</taxon>
        <taxon>Entomoplasmatales</taxon>
        <taxon>Spiroplasmataceae</taxon>
        <taxon>Spiroplasma</taxon>
    </lineage>
</organism>
<accession>A0AAJ4EL11</accession>
<keyword evidence="1" id="KW-0614">Plasmid</keyword>
<evidence type="ECO:0008006" key="3">
    <source>
        <dbReference type="Google" id="ProtNLM"/>
    </source>
</evidence>
<geneLocation type="plasmid" evidence="2">
    <name>pscpbr12-1</name>
</geneLocation>
<dbReference type="InterPro" id="IPR054816">
    <property type="entry name" value="Lipoprotein_mollicutes-type_CS"/>
</dbReference>
<sequence>MKRLLSILGGILLIGTSTTSVVSCTEEKCDNELIGNFKKLCSQNNPFHVDNEKWYFVIVKVNDKLNVIKFQNNNKPKDIYNSSEYDVALSHGKRYYSGLVLWIKKDDKKYPYTWGQEKNEYFKNVYEWLGINEPKNNDLPKTDDNGNIII</sequence>
<evidence type="ECO:0000313" key="1">
    <source>
        <dbReference type="EMBL" id="QIA69865.1"/>
    </source>
</evidence>
<name>A0AAJ4EL11_SPICI</name>
<dbReference type="NCBIfam" id="NF045726">
    <property type="entry name" value="XXplasma_LP"/>
    <property type="match status" value="1"/>
</dbReference>
<dbReference type="PROSITE" id="PS51257">
    <property type="entry name" value="PROKAR_LIPOPROTEIN"/>
    <property type="match status" value="1"/>
</dbReference>
<proteinExistence type="predicted"/>
<dbReference type="Proteomes" id="UP000464735">
    <property type="component" value="Plasmid pScpBR12-1"/>
</dbReference>